<keyword evidence="3" id="KW-0813">Transport</keyword>
<dbReference type="EMBL" id="JABDTM020026955">
    <property type="protein sequence ID" value="KAH0811231.1"/>
    <property type="molecule type" value="Genomic_DNA"/>
</dbReference>
<comment type="caution">
    <text evidence="9">The sequence shown here is derived from an EMBL/GenBank/DDBJ whole genome shotgun (WGS) entry which is preliminary data.</text>
</comment>
<reference evidence="9" key="2">
    <citation type="submission" date="2021-08" db="EMBL/GenBank/DDBJ databases">
        <authorList>
            <person name="Eriksson T."/>
        </authorList>
    </citation>
    <scope>NUCLEOTIDE SEQUENCE</scope>
    <source>
        <strain evidence="9">Stoneville</strain>
        <tissue evidence="9">Whole head</tissue>
    </source>
</reference>
<feature type="transmembrane region" description="Helical" evidence="8">
    <location>
        <begin position="345"/>
        <end position="365"/>
    </location>
</feature>
<dbReference type="Pfam" id="PF01733">
    <property type="entry name" value="Nucleoside_tran"/>
    <property type="match status" value="1"/>
</dbReference>
<feature type="transmembrane region" description="Helical" evidence="8">
    <location>
        <begin position="152"/>
        <end position="172"/>
    </location>
</feature>
<evidence type="ECO:0000256" key="3">
    <source>
        <dbReference type="ARBA" id="ARBA00022448"/>
    </source>
</evidence>
<dbReference type="PANTHER" id="PTHR10332:SF80">
    <property type="entry name" value="EQUILIBRATIVE NUCLEOSIDE TRANSPORTER 2, ISOFORM A"/>
    <property type="match status" value="1"/>
</dbReference>
<organism evidence="9 10">
    <name type="scientific">Tenebrio molitor</name>
    <name type="common">Yellow mealworm beetle</name>
    <dbReference type="NCBI Taxonomy" id="7067"/>
    <lineage>
        <taxon>Eukaryota</taxon>
        <taxon>Metazoa</taxon>
        <taxon>Ecdysozoa</taxon>
        <taxon>Arthropoda</taxon>
        <taxon>Hexapoda</taxon>
        <taxon>Insecta</taxon>
        <taxon>Pterygota</taxon>
        <taxon>Neoptera</taxon>
        <taxon>Endopterygota</taxon>
        <taxon>Coleoptera</taxon>
        <taxon>Polyphaga</taxon>
        <taxon>Cucujiformia</taxon>
        <taxon>Tenebrionidae</taxon>
        <taxon>Tenebrio</taxon>
    </lineage>
</organism>
<dbReference type="InterPro" id="IPR002259">
    <property type="entry name" value="Eqnu_transpt"/>
</dbReference>
<keyword evidence="4 8" id="KW-0812">Transmembrane</keyword>
<evidence type="ECO:0000313" key="9">
    <source>
        <dbReference type="EMBL" id="KAH0811231.1"/>
    </source>
</evidence>
<feature type="transmembrane region" description="Helical" evidence="8">
    <location>
        <begin position="312"/>
        <end position="333"/>
    </location>
</feature>
<proteinExistence type="inferred from homology"/>
<dbReference type="PANTHER" id="PTHR10332">
    <property type="entry name" value="EQUILIBRATIVE NUCLEOSIDE TRANSPORTER"/>
    <property type="match status" value="1"/>
</dbReference>
<accession>A0A8J6HBE1</accession>
<feature type="transmembrane region" description="Helical" evidence="8">
    <location>
        <begin position="178"/>
        <end position="195"/>
    </location>
</feature>
<protein>
    <recommendedName>
        <fullName evidence="11">Equilibrative nucleoside transporter 3</fullName>
    </recommendedName>
</protein>
<dbReference type="PRINTS" id="PR01130">
    <property type="entry name" value="DERENTRNSPRT"/>
</dbReference>
<dbReference type="Proteomes" id="UP000719412">
    <property type="component" value="Unassembled WGS sequence"/>
</dbReference>
<reference evidence="9" key="1">
    <citation type="journal article" date="2020" name="J Insects Food Feed">
        <title>The yellow mealworm (Tenebrio molitor) genome: a resource for the emerging insects as food and feed industry.</title>
        <authorList>
            <person name="Eriksson T."/>
            <person name="Andere A."/>
            <person name="Kelstrup H."/>
            <person name="Emery V."/>
            <person name="Picard C."/>
        </authorList>
    </citation>
    <scope>NUCLEOTIDE SEQUENCE</scope>
    <source>
        <strain evidence="9">Stoneville</strain>
        <tissue evidence="9">Whole head</tissue>
    </source>
</reference>
<evidence type="ECO:0000256" key="8">
    <source>
        <dbReference type="SAM" id="Phobius"/>
    </source>
</evidence>
<keyword evidence="5 8" id="KW-1133">Transmembrane helix</keyword>
<feature type="transmembrane region" description="Helical" evidence="8">
    <location>
        <begin position="120"/>
        <end position="140"/>
    </location>
</feature>
<evidence type="ECO:0000256" key="2">
    <source>
        <dbReference type="ARBA" id="ARBA00007965"/>
    </source>
</evidence>
<sequence length="534" mass="60932">MSYRRGEYAYGDNNGVVQPLQQGDQESERRSQQPVKLQPSWEENNLPEDELNFKNLNMDDASLQIHTPPDKYNLVYLTFLIHGIGVLMPWNMFITADKYFTDHKLSKEYTGEESPYVTNFMQYLTFAAQVPNVFFNWLNIFIHIGGNLTTRIVWSISIAVVVFIVTVILAMIDTSTWPVPFFWITMICVVILNMANGIYQNTIFGMAAKLPGKYTGAVVLGSNISGTFTAVVSLLTSTMTSNKKMAAIYYFITALFVLLVCFDTYFALPLNRFYRHHELREKTNAEQRKQQEQGRSQRIPYLYILRKSLPQLYNVFFVFFVTLSIFPAIHANIKPSDEDFFVSDEYYSGVTCFLTFNLFAMLGSYLTSLFCWPGPKYLWIFVTLRVLYIPFFFFCNYQVKGAVRHIPVYIMNDWVYWVVAVTMGLTSGYFSSLAMMYTPRTVEERHASTAGMFAAASLITETPLTGSNKADKPGKLDCGSRCSQNSTECVVLRKMVQNLKSKAIFKKHCVKGYGVLSAERPACRATVKTDCEAS</sequence>
<feature type="transmembrane region" description="Helical" evidence="8">
    <location>
        <begin position="216"/>
        <end position="235"/>
    </location>
</feature>
<dbReference type="GO" id="GO:0005886">
    <property type="term" value="C:plasma membrane"/>
    <property type="evidence" value="ECO:0007669"/>
    <property type="project" value="TreeGrafter"/>
</dbReference>
<feature type="transmembrane region" description="Helical" evidence="8">
    <location>
        <begin position="377"/>
        <end position="394"/>
    </location>
</feature>
<evidence type="ECO:0000256" key="4">
    <source>
        <dbReference type="ARBA" id="ARBA00022692"/>
    </source>
</evidence>
<evidence type="ECO:0008006" key="11">
    <source>
        <dbReference type="Google" id="ProtNLM"/>
    </source>
</evidence>
<evidence type="ECO:0000313" key="10">
    <source>
        <dbReference type="Proteomes" id="UP000719412"/>
    </source>
</evidence>
<evidence type="ECO:0000256" key="5">
    <source>
        <dbReference type="ARBA" id="ARBA00022989"/>
    </source>
</evidence>
<feature type="region of interest" description="Disordered" evidence="7">
    <location>
        <begin position="1"/>
        <end position="42"/>
    </location>
</feature>
<feature type="transmembrane region" description="Helical" evidence="8">
    <location>
        <begin position="74"/>
        <end position="94"/>
    </location>
</feature>
<keyword evidence="10" id="KW-1185">Reference proteome</keyword>
<gene>
    <name evidence="9" type="ORF">GEV33_011560</name>
</gene>
<comment type="similarity">
    <text evidence="2">Belongs to the SLC29A/ENT transporter (TC 2.A.57) family.</text>
</comment>
<evidence type="ECO:0000256" key="6">
    <source>
        <dbReference type="ARBA" id="ARBA00023136"/>
    </source>
</evidence>
<feature type="compositionally biased region" description="Polar residues" evidence="7">
    <location>
        <begin position="15"/>
        <end position="24"/>
    </location>
</feature>
<comment type="subcellular location">
    <subcellularLocation>
        <location evidence="1">Membrane</location>
        <topology evidence="1">Multi-pass membrane protein</topology>
    </subcellularLocation>
</comment>
<dbReference type="SUPFAM" id="SSF103473">
    <property type="entry name" value="MFS general substrate transporter"/>
    <property type="match status" value="1"/>
</dbReference>
<dbReference type="InterPro" id="IPR036259">
    <property type="entry name" value="MFS_trans_sf"/>
</dbReference>
<keyword evidence="6 8" id="KW-0472">Membrane</keyword>
<feature type="transmembrane region" description="Helical" evidence="8">
    <location>
        <begin position="247"/>
        <end position="268"/>
    </location>
</feature>
<evidence type="ECO:0000256" key="7">
    <source>
        <dbReference type="SAM" id="MobiDB-lite"/>
    </source>
</evidence>
<name>A0A8J6HBE1_TENMO</name>
<feature type="transmembrane region" description="Helical" evidence="8">
    <location>
        <begin position="414"/>
        <end position="437"/>
    </location>
</feature>
<dbReference type="AlphaFoldDB" id="A0A8J6HBE1"/>
<evidence type="ECO:0000256" key="1">
    <source>
        <dbReference type="ARBA" id="ARBA00004141"/>
    </source>
</evidence>
<dbReference type="GO" id="GO:0005337">
    <property type="term" value="F:nucleoside transmembrane transporter activity"/>
    <property type="evidence" value="ECO:0007669"/>
    <property type="project" value="InterPro"/>
</dbReference>